<name>A0A4Y7WLH0_9BACI</name>
<evidence type="ECO:0000313" key="1">
    <source>
        <dbReference type="EMBL" id="TES49445.1"/>
    </source>
</evidence>
<dbReference type="AlphaFoldDB" id="A0A4Y7WLH0"/>
<evidence type="ECO:0000313" key="2">
    <source>
        <dbReference type="Proteomes" id="UP000298210"/>
    </source>
</evidence>
<gene>
    <name evidence="1" type="ORF">E2L03_08220</name>
</gene>
<dbReference type="InterPro" id="IPR018743">
    <property type="entry name" value="DUF2292"/>
</dbReference>
<organism evidence="1 2">
    <name type="scientific">Shouchella lehensis</name>
    <dbReference type="NCBI Taxonomy" id="300825"/>
    <lineage>
        <taxon>Bacteria</taxon>
        <taxon>Bacillati</taxon>
        <taxon>Bacillota</taxon>
        <taxon>Bacilli</taxon>
        <taxon>Bacillales</taxon>
        <taxon>Bacillaceae</taxon>
        <taxon>Shouchella</taxon>
    </lineage>
</organism>
<dbReference type="Pfam" id="PF10055">
    <property type="entry name" value="DUF2292"/>
    <property type="match status" value="1"/>
</dbReference>
<reference evidence="1 2" key="1">
    <citation type="submission" date="2019-03" db="EMBL/GenBank/DDBJ databases">
        <authorList>
            <person name="Liu G."/>
        </authorList>
    </citation>
    <scope>NUCLEOTIDE SEQUENCE [LARGE SCALE GENOMIC DNA]</scope>
    <source>
        <strain evidence="1 2">DSM 19099</strain>
    </source>
</reference>
<dbReference type="EMBL" id="SNUX01000002">
    <property type="protein sequence ID" value="TES49445.1"/>
    <property type="molecule type" value="Genomic_DNA"/>
</dbReference>
<accession>A0A4Y7WLH0</accession>
<protein>
    <submittedName>
        <fullName evidence="1">DUF2292 domain-containing protein</fullName>
    </submittedName>
</protein>
<dbReference type="Proteomes" id="UP000298210">
    <property type="component" value="Unassembled WGS sequence"/>
</dbReference>
<comment type="caution">
    <text evidence="1">The sequence shown here is derived from an EMBL/GenBank/DDBJ whole genome shotgun (WGS) entry which is preliminary data.</text>
</comment>
<sequence>MKVEQQVVDEIVTQLQKLEFGSLLITVHNGKVTQVDCTEKRRLNK</sequence>
<proteinExistence type="predicted"/>